<evidence type="ECO:0000313" key="3">
    <source>
        <dbReference type="Proteomes" id="UP000034657"/>
    </source>
</evidence>
<dbReference type="NCBIfam" id="NF033679">
    <property type="entry name" value="DNRLRE_dom"/>
    <property type="match status" value="1"/>
</dbReference>
<protein>
    <recommendedName>
        <fullName evidence="1">Disaggregatase-related domain-containing protein</fullName>
    </recommendedName>
</protein>
<organism evidence="2 3">
    <name type="scientific">Methanosarcina mazei</name>
    <name type="common">Methanosarcina frisia</name>
    <dbReference type="NCBI Taxonomy" id="2209"/>
    <lineage>
        <taxon>Archaea</taxon>
        <taxon>Methanobacteriati</taxon>
        <taxon>Methanobacteriota</taxon>
        <taxon>Stenosarchaea group</taxon>
        <taxon>Methanomicrobia</taxon>
        <taxon>Methanosarcinales</taxon>
        <taxon>Methanosarcinaceae</taxon>
        <taxon>Methanosarcina</taxon>
    </lineage>
</organism>
<evidence type="ECO:0000313" key="2">
    <source>
        <dbReference type="EMBL" id="KKG87520.1"/>
    </source>
</evidence>
<feature type="domain" description="Disaggregatase-related" evidence="1">
    <location>
        <begin position="3"/>
        <end position="157"/>
    </location>
</feature>
<dbReference type="AlphaFoldDB" id="A0A0F8L346"/>
<accession>A0A0F8L346</accession>
<dbReference type="PATRIC" id="fig|2209.75.peg.3044"/>
<comment type="caution">
    <text evidence="2">The sequence shown here is derived from an EMBL/GenBank/DDBJ whole genome shotgun (WGS) entry which is preliminary data.</text>
</comment>
<gene>
    <name evidence="2" type="ORF">DU69_13710</name>
</gene>
<dbReference type="EMBL" id="JJPT01000161">
    <property type="protein sequence ID" value="KKG87520.1"/>
    <property type="molecule type" value="Genomic_DNA"/>
</dbReference>
<dbReference type="InterPro" id="IPR010671">
    <property type="entry name" value="Disaggr-rel_dom"/>
</dbReference>
<dbReference type="Proteomes" id="UP000034657">
    <property type="component" value="Unassembled WGS sequence"/>
</dbReference>
<sequence>MSNVRYRDIIRFDLSEYTGSTEVSNAAISLYWYYPEGSSRPSDTIVEIYRPASAWNPSYVSWNKRDKGISWKNPGGDWYDKNGVLQGSTPYATLTIKGSTLPDNRYYNLDVTDLVKEYTSGKYENTGFLIKARTESNNYIAFYSNDIGNKDQVPKLQLVYS</sequence>
<dbReference type="Pfam" id="PF06848">
    <property type="entry name" value="Disaggr_repeat"/>
    <property type="match status" value="1"/>
</dbReference>
<evidence type="ECO:0000259" key="1">
    <source>
        <dbReference type="Pfam" id="PF06848"/>
    </source>
</evidence>
<name>A0A0F8L346_METMZ</name>
<reference evidence="2 3" key="1">
    <citation type="journal article" date="2015" name="ISME J.">
        <title>Genomic and phenotypic differentiation among Methanosarcina mazei populations from Columbia River sediment.</title>
        <authorList>
            <person name="Youngblut N.D."/>
            <person name="Wirth J.S."/>
            <person name="Henriksen J.R."/>
            <person name="Smith M."/>
            <person name="Simon H."/>
            <person name="Metcalf W.W."/>
            <person name="Whitaker R.J."/>
        </authorList>
    </citation>
    <scope>NUCLEOTIDE SEQUENCE [LARGE SCALE GENOMIC DNA]</scope>
    <source>
        <strain evidence="2 3">3.H.M.1A.1</strain>
    </source>
</reference>
<proteinExistence type="predicted"/>